<proteinExistence type="inferred from homology"/>
<dbReference type="EMBL" id="CAJNNW010001100">
    <property type="protein sequence ID" value="CAE8633954.1"/>
    <property type="molecule type" value="Genomic_DNA"/>
</dbReference>
<dbReference type="Gene3D" id="1.10.3450.20">
    <property type="match status" value="1"/>
</dbReference>
<name>A0A813H8I7_POLGL</name>
<comment type="function">
    <text evidence="7">Functions as a component of the nuclear pore complex (NPC).</text>
</comment>
<keyword evidence="3" id="KW-0653">Protein transport</keyword>
<dbReference type="Pfam" id="PF04121">
    <property type="entry name" value="Nup84_Nup100"/>
    <property type="match status" value="1"/>
</dbReference>
<feature type="compositionally biased region" description="Basic and acidic residues" evidence="8">
    <location>
        <begin position="1"/>
        <end position="10"/>
    </location>
</feature>
<protein>
    <recommendedName>
        <fullName evidence="7">Nuclear pore complex protein</fullName>
    </recommendedName>
</protein>
<dbReference type="PANTHER" id="PTHR13003:SF2">
    <property type="entry name" value="NUCLEAR PORE COMPLEX PROTEIN NUP107"/>
    <property type="match status" value="1"/>
</dbReference>
<dbReference type="GO" id="GO:0031965">
    <property type="term" value="C:nuclear membrane"/>
    <property type="evidence" value="ECO:0007669"/>
    <property type="project" value="UniProtKB-SubCell"/>
</dbReference>
<dbReference type="GO" id="GO:0000973">
    <property type="term" value="P:post-transcriptional tethering of RNA polymerase II gene DNA at nuclear periphery"/>
    <property type="evidence" value="ECO:0007669"/>
    <property type="project" value="TreeGrafter"/>
</dbReference>
<keyword evidence="6 7" id="KW-0539">Nucleus</keyword>
<comment type="subunit">
    <text evidence="7">Part of the nuclear pore complex (NPC).</text>
</comment>
<dbReference type="GO" id="GO:0006406">
    <property type="term" value="P:mRNA export from nucleus"/>
    <property type="evidence" value="ECO:0007669"/>
    <property type="project" value="TreeGrafter"/>
</dbReference>
<keyword evidence="1 7" id="KW-0813">Transport</keyword>
<sequence length="1005" mass="109547">MARMEVEEPAHMAGGAGAASSSKQLPEQGPSAERYLASLKSFAQIAWEECRAPLTDAAGSAQVRWEVYSTWTLLLCLYHVEAEAERCRRTWTPKLWRSEAQALRHLFLQNHSVRALTAVLRWLRWSHRWSPLLGGDKEGRGRGEELPCMATYERTRRAMQLQGALPAPLQAAAALHPDGPLQQGSRFQDSDLQDEQQLLCHLWTCLRRGDLKSALKLCTDSGQAWRTAMLQGMLPFADSSDEPLSYDTEDLGDDKEEELLAALKEEHTDWSELGVLERSCENNGNPWRRVWKEQCWDTAQRNLQQGSAMDLRELAIYGFCSGNYDALMPACGVNWADRCWGELHCVKEWLIERLLEDGRAEWTHCGFCSGCDSSGSCCCRLGEGDGGCADAAESDQLRALRAEKLCGRMPPSRSSGVNGELESAVRVEVQQLLRRLLPPGAGIGADIGTDWHSPATVASRFSQLQAVLIETAWAPEQGETALNMLRQWLGGEGGGDAGGNPPFLVKQFASYFAIWQKELLDEATALDDAGRMESSEPQAFPGAGFSAFPGAGADAGAGAGFASGSDMDVDVDDIVGELVRELVLSASGPNWAEQCLRGQALQLVAEHAAALRPARRLEAFAVLLLRLGHSSGGGAGAAAAAGSLSRRGDGTNAQAEVMMRCIWVFWGRFPDEVFALLAVLVRRALHLDDETAAETVLPSIGPAGVRAAADPEDLSLVVLSLLALWVVARDKAQEGTTVAEAMAGLEQLVGRPVTKDAQAETQAFEHIRGPSAADDFLRAALELAVVPLLTDTLLCLAVKEPEIALALLPGLQESPLWQDAFSSGTRCTENLSELEWYLALCHRYTLWAEAHSKAETRRLAGAPRLVHYGPAVRVQSHPESLEAADKAGRDLNSARNALLDWARPRLARDRPLLLPLPQTQTVLSDTHWEGLRRAVACRVLLLLLDSFEGQQDFEGAMQDLVVAVAQSPWLLSLLQPQHARAFLRRLALMPTHFPTTGQSSALLDG</sequence>
<gene>
    <name evidence="9" type="ORF">PGLA2088_LOCUS1422</name>
</gene>
<evidence type="ECO:0000256" key="4">
    <source>
        <dbReference type="ARBA" id="ARBA00023010"/>
    </source>
</evidence>
<comment type="similarity">
    <text evidence="7">Belongs to the nucleoporin Nup84/Nup107 family.</text>
</comment>
<evidence type="ECO:0000313" key="10">
    <source>
        <dbReference type="Proteomes" id="UP000626109"/>
    </source>
</evidence>
<comment type="subcellular location">
    <subcellularLocation>
        <location evidence="7">Nucleus</location>
        <location evidence="7">Nuclear pore complex</location>
    </subcellularLocation>
    <subcellularLocation>
        <location evidence="7">Nucleus membrane</location>
    </subcellularLocation>
</comment>
<reference evidence="9" key="1">
    <citation type="submission" date="2021-02" db="EMBL/GenBank/DDBJ databases">
        <authorList>
            <person name="Dougan E. K."/>
            <person name="Rhodes N."/>
            <person name="Thang M."/>
            <person name="Chan C."/>
        </authorList>
    </citation>
    <scope>NUCLEOTIDE SEQUENCE</scope>
</reference>
<dbReference type="GO" id="GO:0031080">
    <property type="term" value="C:nuclear pore outer ring"/>
    <property type="evidence" value="ECO:0007669"/>
    <property type="project" value="TreeGrafter"/>
</dbReference>
<dbReference type="InterPro" id="IPR007252">
    <property type="entry name" value="Nup84/Nup107"/>
</dbReference>
<evidence type="ECO:0000256" key="8">
    <source>
        <dbReference type="SAM" id="MobiDB-lite"/>
    </source>
</evidence>
<evidence type="ECO:0000256" key="6">
    <source>
        <dbReference type="ARBA" id="ARBA00023242"/>
    </source>
</evidence>
<evidence type="ECO:0000256" key="1">
    <source>
        <dbReference type="ARBA" id="ARBA00022448"/>
    </source>
</evidence>
<evidence type="ECO:0000256" key="3">
    <source>
        <dbReference type="ARBA" id="ARBA00022927"/>
    </source>
</evidence>
<accession>A0A813H8I7</accession>
<dbReference type="Proteomes" id="UP000626109">
    <property type="component" value="Unassembled WGS sequence"/>
</dbReference>
<keyword evidence="4 7" id="KW-0811">Translocation</keyword>
<dbReference type="GO" id="GO:0006606">
    <property type="term" value="P:protein import into nucleus"/>
    <property type="evidence" value="ECO:0007669"/>
    <property type="project" value="TreeGrafter"/>
</dbReference>
<dbReference type="GO" id="GO:0017056">
    <property type="term" value="F:structural constituent of nuclear pore"/>
    <property type="evidence" value="ECO:0007669"/>
    <property type="project" value="UniProtKB-UniRule"/>
</dbReference>
<dbReference type="AlphaFoldDB" id="A0A813H8I7"/>
<keyword evidence="5 7" id="KW-0906">Nuclear pore complex</keyword>
<keyword evidence="2" id="KW-0509">mRNA transport</keyword>
<keyword evidence="7" id="KW-0472">Membrane</keyword>
<evidence type="ECO:0000256" key="7">
    <source>
        <dbReference type="RuleBase" id="RU365072"/>
    </source>
</evidence>
<dbReference type="PANTHER" id="PTHR13003">
    <property type="entry name" value="NUP107-RELATED"/>
    <property type="match status" value="1"/>
</dbReference>
<evidence type="ECO:0000256" key="5">
    <source>
        <dbReference type="ARBA" id="ARBA00023132"/>
    </source>
</evidence>
<organism evidence="9 10">
    <name type="scientific">Polarella glacialis</name>
    <name type="common">Dinoflagellate</name>
    <dbReference type="NCBI Taxonomy" id="89957"/>
    <lineage>
        <taxon>Eukaryota</taxon>
        <taxon>Sar</taxon>
        <taxon>Alveolata</taxon>
        <taxon>Dinophyceae</taxon>
        <taxon>Suessiales</taxon>
        <taxon>Suessiaceae</taxon>
        <taxon>Polarella</taxon>
    </lineage>
</organism>
<comment type="caution">
    <text evidence="9">The sequence shown here is derived from an EMBL/GenBank/DDBJ whole genome shotgun (WGS) entry which is preliminary data.</text>
</comment>
<feature type="region of interest" description="Disordered" evidence="8">
    <location>
        <begin position="1"/>
        <end position="27"/>
    </location>
</feature>
<evidence type="ECO:0000313" key="9">
    <source>
        <dbReference type="EMBL" id="CAE8633954.1"/>
    </source>
</evidence>
<evidence type="ECO:0000256" key="2">
    <source>
        <dbReference type="ARBA" id="ARBA00022816"/>
    </source>
</evidence>